<organism evidence="5 6">
    <name type="scientific">Aduncisulcus paluster</name>
    <dbReference type="NCBI Taxonomy" id="2918883"/>
    <lineage>
        <taxon>Eukaryota</taxon>
        <taxon>Metamonada</taxon>
        <taxon>Carpediemonas-like organisms</taxon>
        <taxon>Aduncisulcus</taxon>
    </lineage>
</organism>
<evidence type="ECO:0000256" key="3">
    <source>
        <dbReference type="PROSITE-ProRule" id="PRU00221"/>
    </source>
</evidence>
<comment type="caution">
    <text evidence="5">The sequence shown here is derived from an EMBL/GenBank/DDBJ whole genome shotgun (WGS) entry which is preliminary data.</text>
</comment>
<feature type="compositionally biased region" description="Basic and acidic residues" evidence="4">
    <location>
        <begin position="1782"/>
        <end position="1794"/>
    </location>
</feature>
<feature type="region of interest" description="Disordered" evidence="4">
    <location>
        <begin position="805"/>
        <end position="835"/>
    </location>
</feature>
<feature type="repeat" description="WD" evidence="3">
    <location>
        <begin position="398"/>
        <end position="439"/>
    </location>
</feature>
<dbReference type="InterPro" id="IPR001680">
    <property type="entry name" value="WD40_rpt"/>
</dbReference>
<feature type="non-terminal residue" evidence="5">
    <location>
        <position position="1"/>
    </location>
</feature>
<dbReference type="PROSITE" id="PS50082">
    <property type="entry name" value="WD_REPEATS_2"/>
    <property type="match status" value="2"/>
</dbReference>
<gene>
    <name evidence="5" type="ORF">ADUPG1_006767</name>
</gene>
<feature type="region of interest" description="Disordered" evidence="4">
    <location>
        <begin position="982"/>
        <end position="1016"/>
    </location>
</feature>
<feature type="region of interest" description="Disordered" evidence="4">
    <location>
        <begin position="1399"/>
        <end position="1422"/>
    </location>
</feature>
<dbReference type="Gene3D" id="2.130.10.10">
    <property type="entry name" value="YVTN repeat-like/Quinoprotein amine dehydrogenase"/>
    <property type="match status" value="2"/>
</dbReference>
<feature type="region of interest" description="Disordered" evidence="4">
    <location>
        <begin position="2097"/>
        <end position="2132"/>
    </location>
</feature>
<feature type="region of interest" description="Disordered" evidence="4">
    <location>
        <begin position="877"/>
        <end position="910"/>
    </location>
</feature>
<dbReference type="SMART" id="SM00320">
    <property type="entry name" value="WD40"/>
    <property type="match status" value="5"/>
</dbReference>
<dbReference type="PANTHER" id="PTHR44324:SF4">
    <property type="entry name" value="WD40 REPEAT DOMAIN 95"/>
    <property type="match status" value="1"/>
</dbReference>
<feature type="compositionally biased region" description="Basic residues" evidence="4">
    <location>
        <begin position="1921"/>
        <end position="1933"/>
    </location>
</feature>
<protein>
    <submittedName>
        <fullName evidence="5">Uncharacterized protein</fullName>
    </submittedName>
</protein>
<dbReference type="InterPro" id="IPR051242">
    <property type="entry name" value="WD-EF-hand_domain"/>
</dbReference>
<evidence type="ECO:0000313" key="5">
    <source>
        <dbReference type="EMBL" id="GKT32674.1"/>
    </source>
</evidence>
<feature type="region of interest" description="Disordered" evidence="4">
    <location>
        <begin position="1492"/>
        <end position="1544"/>
    </location>
</feature>
<reference evidence="5" key="1">
    <citation type="submission" date="2022-03" db="EMBL/GenBank/DDBJ databases">
        <title>Draft genome sequence of Aduncisulcus paluster, a free-living microaerophilic Fornicata.</title>
        <authorList>
            <person name="Yuyama I."/>
            <person name="Kume K."/>
            <person name="Tamura T."/>
            <person name="Inagaki Y."/>
            <person name="Hashimoto T."/>
        </authorList>
    </citation>
    <scope>NUCLEOTIDE SEQUENCE</scope>
    <source>
        <strain evidence="5">NY0171</strain>
    </source>
</reference>
<dbReference type="PROSITE" id="PS00678">
    <property type="entry name" value="WD_REPEATS_1"/>
    <property type="match status" value="1"/>
</dbReference>
<dbReference type="PROSITE" id="PS50294">
    <property type="entry name" value="WD_REPEATS_REGION"/>
    <property type="match status" value="1"/>
</dbReference>
<feature type="region of interest" description="Disordered" evidence="4">
    <location>
        <begin position="1921"/>
        <end position="1975"/>
    </location>
</feature>
<sequence length="2132" mass="238172">SAARAIFQTALSNERRKNLIDLDSDEMCSLCCIRVFPYAERHNYDLRVPENPQLFIRGILNQRFVTLLRILFEKAPFGTLTREEFYICIALAWADVHSSLPSHRTPARNLRVSMSSLLHALHDIGSQHSHGVLARHTFTLFEEADIAHEGVVQWEGVCSFLIDSGTSSVVTVGWLPHVSWLTFPPRCSVQDGFETTCECKDRAIFLISRNNQLVKIKKMTRQDIRTISETKDESPDNDKEKGEEILFDEDDLDYQRDRKIVSSSIIEQAKILAGTIPGLSRPITPVKNSNEIWGEEHVKIQRIKTAGKCVPVGMCVILPLNVLVTVSFDRYLMFYDVKSMKLILKHRLETPLFYPYYCPNINGCTHALLLSDFSGDVVVYELCQEEGVRLAVFRHSVLSAHKDWVTCHTCINVENVLVTGSLDRYVYMWNISTGTVRSRGEGHAKAVTCLTYEPISRQLISGSVDRSVIMWNPTYGTKLSQMTGFEGPVAVLMNVPTLPGVIAIDECCCVFVFDLRSHTCTQKLTQSSFMRSGLGIVTGANLLPQSHPPIICIACEGGMRGLKLQNTDEKLVAIDSPVSFISYSSQKQKVALGGGTTIALWSILGGENDIHLAPPHGVDDEVTALAFGPRERVLFVAYSSHVYAFSTLSGSDVLSIPSHCVPHSDDKPSPVSFIFLSHPPARFLWLGSIDKKRITLTRLNSSNLRVSQSIDIPNGYISISSNSQSDFILIGYDRKLWCLYQASTAQVCKIQLELPAQHGVVTCVEGIPIVCLCVQESIVIFHAETLIPVCELCIDIESQESLLSKSESKKHMQQSNAQQSVSHTTHHHTSQGNEYEYEYEYEYEEEDREEELHAKKLFPRNKSKLVHSQVRSASIASISSSSSSSSNTSPKTSKHGESSSKASKKDTGQSNGMNHWYSGFFKDPQSLSTFQNASNHSLQMLVRGIQVTASPLCFSLLLDDGRVLLVDGMEVMEKLKAYHSNLRHGREQRSVRPNETDTDEPTPSGRLSSREANSASQHHGVLKSRFVCSALGIISIRRQFSLNVSEIHPTTNSNVEIIVESHTHIVSLPLINGYRDYPVSCVPLMDERGRGEHVTSLLGLEGKGEALNALSQVAKSKSIGMIGQKQKQETLSHHSTLSVLQTSQPKKLKPSSNNLALIHSKRGPKAATLSSYEKSDTLNVRLPPSIINDIQRGVYGHFSHCELQGIAGIMEEELRAHVRREEKRERRINWEETITEWIKEQLLQREAEMRARIREQTYRHFSRSASRSLLTGRKLSPGRILDKPSLSQAAKSPEKSALDKATPVFRKLAKLSLDLKRKGRTDDLKPIPKPPSAGIMEEELRAHVRREEKRERRINWEETITEWIKEQLLQREAEMRARIREQTYRHFSRSASRSLLTGRKLSPGRILDKPSLSQAAKSTEKSALDKATPVFRKLAKLSLDLKRKGRTDDLKPIPKPPSAGSFIVGTTCGSAYVITFSEGKVLLQHILKENAVRASSRGRPSSRSPSKFPSKLSAKEQDKPSFGALSPAPGSQQTEGDQEDGQTRESILLPSASGASVTIISKKLPSHSTKGHGHHTKGTMKKIRKRKKTKTSHPHSKQPPKQHLSPANSVIPLGGSIFTQSSLVSLSSYSTASNSSLHSLEEEERPIVLPPLLSTPNGILGSFTRSTSGSPIDWRFIPPSQPCLPLKQLLSMLEKASRLAHDCHRCTVTGVKERGRREGFRMLLLSVFFPESEEMKLKRIELEGDKERWREQEESEIEDSVADLTSSRKSGRKSSQSSRSSRKPDNIRGKKAKERKEFVSALSSSLENENIGLGGFSFQGSTAVEQQSIIEQYRIEWEKRKRRSNSVMARSRNDDMPELKDFKRERGASSSLARYSNTSSSSTSTSSSSFHQPMEVVKEIDEAESAIEDLTKKKESRISKKKIKSLLRPKKKSSFTIPRVTPSNHYDSQSTLSLSSSSSATSTLSSTSSTSSSSDIFKSVSRTGEVLIPNLKLSANLVHSESMMMGNNLAKQALIERRKILRKSKQNKKVSKRSVSAMDAFRPGLRSRKGENPHEMPIITVDYDDDRGSSRKGKIRKIADILLPDISKAMEIVHKYDPEQLPSSRKEKELRRLSTLTDLSESAESQKYPKFP</sequence>
<dbReference type="Pfam" id="PF00400">
    <property type="entry name" value="WD40"/>
    <property type="match status" value="2"/>
</dbReference>
<accession>A0ABQ5KJH7</accession>
<dbReference type="InterPro" id="IPR036322">
    <property type="entry name" value="WD40_repeat_dom_sf"/>
</dbReference>
<feature type="compositionally biased region" description="Basic residues" evidence="4">
    <location>
        <begin position="1569"/>
        <end position="1600"/>
    </location>
</feature>
<keyword evidence="2" id="KW-0677">Repeat</keyword>
<feature type="compositionally biased region" description="Basic and acidic residues" evidence="4">
    <location>
        <begin position="1851"/>
        <end position="1867"/>
    </location>
</feature>
<feature type="region of interest" description="Disordered" evidence="4">
    <location>
        <begin position="1563"/>
        <end position="1607"/>
    </location>
</feature>
<dbReference type="InterPro" id="IPR019775">
    <property type="entry name" value="WD40_repeat_CS"/>
</dbReference>
<keyword evidence="6" id="KW-1185">Reference proteome</keyword>
<evidence type="ECO:0000313" key="6">
    <source>
        <dbReference type="Proteomes" id="UP001057375"/>
    </source>
</evidence>
<feature type="region of interest" description="Disordered" evidence="4">
    <location>
        <begin position="1841"/>
        <end position="1892"/>
    </location>
</feature>
<feature type="compositionally biased region" description="Polar residues" evidence="4">
    <location>
        <begin position="1005"/>
        <end position="1016"/>
    </location>
</feature>
<keyword evidence="1 3" id="KW-0853">WD repeat</keyword>
<feature type="region of interest" description="Disordered" evidence="4">
    <location>
        <begin position="1274"/>
        <end position="1298"/>
    </location>
</feature>
<feature type="compositionally biased region" description="Basic and acidic residues" evidence="4">
    <location>
        <begin position="2097"/>
        <end position="2112"/>
    </location>
</feature>
<feature type="compositionally biased region" description="Low complexity" evidence="4">
    <location>
        <begin position="1948"/>
        <end position="1974"/>
    </location>
</feature>
<evidence type="ECO:0000256" key="2">
    <source>
        <dbReference type="ARBA" id="ARBA00022737"/>
    </source>
</evidence>
<name>A0ABQ5KJH7_9EUKA</name>
<evidence type="ECO:0000256" key="4">
    <source>
        <dbReference type="SAM" id="MobiDB-lite"/>
    </source>
</evidence>
<feature type="compositionally biased region" description="Basic and acidic residues" evidence="4">
    <location>
        <begin position="984"/>
        <end position="995"/>
    </location>
</feature>
<feature type="compositionally biased region" description="Low complexity" evidence="4">
    <location>
        <begin position="877"/>
        <end position="886"/>
    </location>
</feature>
<feature type="repeat" description="WD" evidence="3">
    <location>
        <begin position="440"/>
        <end position="481"/>
    </location>
</feature>
<feature type="region of interest" description="Disordered" evidence="4">
    <location>
        <begin position="1748"/>
        <end position="1794"/>
    </location>
</feature>
<evidence type="ECO:0000256" key="1">
    <source>
        <dbReference type="ARBA" id="ARBA00022574"/>
    </source>
</evidence>
<feature type="compositionally biased region" description="Low complexity" evidence="4">
    <location>
        <begin position="1869"/>
        <end position="1889"/>
    </location>
</feature>
<feature type="compositionally biased region" description="Low complexity" evidence="4">
    <location>
        <begin position="1495"/>
        <end position="1512"/>
    </location>
</feature>
<feature type="compositionally biased region" description="Basic and acidic residues" evidence="4">
    <location>
        <begin position="894"/>
        <end position="907"/>
    </location>
</feature>
<dbReference type="PANTHER" id="PTHR44324">
    <property type="entry name" value="WD40 REPEAT DOMAIN 95"/>
    <property type="match status" value="1"/>
</dbReference>
<dbReference type="InterPro" id="IPR015943">
    <property type="entry name" value="WD40/YVTN_repeat-like_dom_sf"/>
</dbReference>
<feature type="compositionally biased region" description="Polar residues" evidence="4">
    <location>
        <begin position="2114"/>
        <end position="2125"/>
    </location>
</feature>
<dbReference type="EMBL" id="BQXS01010030">
    <property type="protein sequence ID" value="GKT32674.1"/>
    <property type="molecule type" value="Genomic_DNA"/>
</dbReference>
<dbReference type="SUPFAM" id="SSF50978">
    <property type="entry name" value="WD40 repeat-like"/>
    <property type="match status" value="1"/>
</dbReference>
<dbReference type="Proteomes" id="UP001057375">
    <property type="component" value="Unassembled WGS sequence"/>
</dbReference>
<proteinExistence type="predicted"/>